<dbReference type="InterPro" id="IPR001245">
    <property type="entry name" value="Ser-Thr/Tyr_kinase_cat_dom"/>
</dbReference>
<evidence type="ECO:0008006" key="6">
    <source>
        <dbReference type="Google" id="ProtNLM"/>
    </source>
</evidence>
<accession>A0A8S2DT16</accession>
<dbReference type="Pfam" id="PF04564">
    <property type="entry name" value="U-box"/>
    <property type="match status" value="1"/>
</dbReference>
<dbReference type="InterPro" id="IPR000719">
    <property type="entry name" value="Prot_kinase_dom"/>
</dbReference>
<name>A0A8S2DT16_9BILA</name>
<evidence type="ECO:0000313" key="5">
    <source>
        <dbReference type="Proteomes" id="UP000677228"/>
    </source>
</evidence>
<dbReference type="GO" id="GO:0005886">
    <property type="term" value="C:plasma membrane"/>
    <property type="evidence" value="ECO:0007669"/>
    <property type="project" value="TreeGrafter"/>
</dbReference>
<dbReference type="GO" id="GO:0005524">
    <property type="term" value="F:ATP binding"/>
    <property type="evidence" value="ECO:0007669"/>
    <property type="project" value="InterPro"/>
</dbReference>
<feature type="domain" description="Protein kinase" evidence="1">
    <location>
        <begin position="92"/>
        <end position="350"/>
    </location>
</feature>
<dbReference type="CDD" id="cd16655">
    <property type="entry name" value="RING-Ubox_WDSUB1-like"/>
    <property type="match status" value="1"/>
</dbReference>
<feature type="domain" description="U-box" evidence="2">
    <location>
        <begin position="4"/>
        <end position="77"/>
    </location>
</feature>
<dbReference type="Proteomes" id="UP000682733">
    <property type="component" value="Unassembled WGS sequence"/>
</dbReference>
<dbReference type="InterPro" id="IPR003613">
    <property type="entry name" value="Ubox_domain"/>
</dbReference>
<gene>
    <name evidence="3" type="ORF">OVA965_LOCUS16568</name>
    <name evidence="4" type="ORF">TMI583_LOCUS16578</name>
</gene>
<dbReference type="InterPro" id="IPR008266">
    <property type="entry name" value="Tyr_kinase_AS"/>
</dbReference>
<dbReference type="PANTHER" id="PTHR24416:SF611">
    <property type="entry name" value="TYROSINE-PROTEIN KINASE TRANSMEMBRANE RECEPTOR ROR"/>
    <property type="match status" value="1"/>
</dbReference>
<dbReference type="PROSITE" id="PS00109">
    <property type="entry name" value="PROTEIN_KINASE_TYR"/>
    <property type="match status" value="1"/>
</dbReference>
<dbReference type="EMBL" id="CAJNOK010007726">
    <property type="protein sequence ID" value="CAF1042771.1"/>
    <property type="molecule type" value="Genomic_DNA"/>
</dbReference>
<protein>
    <recommendedName>
        <fullName evidence="6">Non-specific protein-tyrosine kinase</fullName>
    </recommendedName>
</protein>
<dbReference type="PANTHER" id="PTHR24416">
    <property type="entry name" value="TYROSINE-PROTEIN KINASE RECEPTOR"/>
    <property type="match status" value="1"/>
</dbReference>
<organism evidence="3 5">
    <name type="scientific">Didymodactylos carnosus</name>
    <dbReference type="NCBI Taxonomy" id="1234261"/>
    <lineage>
        <taxon>Eukaryota</taxon>
        <taxon>Metazoa</taxon>
        <taxon>Spiralia</taxon>
        <taxon>Gnathifera</taxon>
        <taxon>Rotifera</taxon>
        <taxon>Eurotatoria</taxon>
        <taxon>Bdelloidea</taxon>
        <taxon>Philodinida</taxon>
        <taxon>Philodinidae</taxon>
        <taxon>Didymodactylos</taxon>
    </lineage>
</organism>
<dbReference type="GO" id="GO:0016567">
    <property type="term" value="P:protein ubiquitination"/>
    <property type="evidence" value="ECO:0007669"/>
    <property type="project" value="InterPro"/>
</dbReference>
<dbReference type="EMBL" id="CAJOBA010007738">
    <property type="protein sequence ID" value="CAF3810881.1"/>
    <property type="molecule type" value="Genomic_DNA"/>
</dbReference>
<proteinExistence type="predicted"/>
<evidence type="ECO:0000313" key="4">
    <source>
        <dbReference type="EMBL" id="CAF3810881.1"/>
    </source>
</evidence>
<dbReference type="GO" id="GO:0004714">
    <property type="term" value="F:transmembrane receptor protein tyrosine kinase activity"/>
    <property type="evidence" value="ECO:0007669"/>
    <property type="project" value="TreeGrafter"/>
</dbReference>
<dbReference type="Gene3D" id="3.30.40.10">
    <property type="entry name" value="Zinc/RING finger domain, C3HC4 (zinc finger)"/>
    <property type="match status" value="1"/>
</dbReference>
<dbReference type="InterPro" id="IPR050122">
    <property type="entry name" value="RTK"/>
</dbReference>
<dbReference type="AlphaFoldDB" id="A0A8S2DT16"/>
<dbReference type="InterPro" id="IPR013083">
    <property type="entry name" value="Znf_RING/FYVE/PHD"/>
</dbReference>
<dbReference type="SUPFAM" id="SSF56112">
    <property type="entry name" value="Protein kinase-like (PK-like)"/>
    <property type="match status" value="1"/>
</dbReference>
<reference evidence="3" key="1">
    <citation type="submission" date="2021-02" db="EMBL/GenBank/DDBJ databases">
        <authorList>
            <person name="Nowell W R."/>
        </authorList>
    </citation>
    <scope>NUCLEOTIDE SEQUENCE</scope>
</reference>
<dbReference type="Gene3D" id="1.10.510.10">
    <property type="entry name" value="Transferase(Phosphotransferase) domain 1"/>
    <property type="match status" value="1"/>
</dbReference>
<sequence>MASPPQDSLVCPITYEIFRNPVVAEDGHTYENEAIVDWINKDGTSPITRERLTVDGLRPNYTVKKLVDEFEKSLKNKKYRFQLGVDVKKPRKAMFHSYGKSIFEAEWLIKDNNGPKIVLMKIDGARAKKEASFYVDLSRHPHVVRTFGFVDDNSQGNISKSTNSVMLLQEYAPEGSLYELLQELDIVPNEQILLQMFIQTTDAMVFLAYNDIIHGDLACRNILVFRFDERDPRRNLVKITDFGLSRQKILNNNGNSNPYTEKSDAYSMGITMWEAYSKGAVPWAEIDNDEEVRRKVVNGEIVSQPPNCKDEKWKIITLLEGRTATSIPAATPPPIPDSALLCYALYQTDE</sequence>
<dbReference type="GO" id="GO:0007169">
    <property type="term" value="P:cell surface receptor protein tyrosine kinase signaling pathway"/>
    <property type="evidence" value="ECO:0007669"/>
    <property type="project" value="TreeGrafter"/>
</dbReference>
<evidence type="ECO:0000259" key="2">
    <source>
        <dbReference type="PROSITE" id="PS51698"/>
    </source>
</evidence>
<dbReference type="GO" id="GO:0043235">
    <property type="term" value="C:receptor complex"/>
    <property type="evidence" value="ECO:0007669"/>
    <property type="project" value="TreeGrafter"/>
</dbReference>
<dbReference type="SMART" id="SM00504">
    <property type="entry name" value="Ubox"/>
    <property type="match status" value="1"/>
</dbReference>
<comment type="caution">
    <text evidence="3">The sequence shown here is derived from an EMBL/GenBank/DDBJ whole genome shotgun (WGS) entry which is preliminary data.</text>
</comment>
<evidence type="ECO:0000313" key="3">
    <source>
        <dbReference type="EMBL" id="CAF1042771.1"/>
    </source>
</evidence>
<dbReference type="PROSITE" id="PS51698">
    <property type="entry name" value="U_BOX"/>
    <property type="match status" value="1"/>
</dbReference>
<dbReference type="GO" id="GO:0004842">
    <property type="term" value="F:ubiquitin-protein transferase activity"/>
    <property type="evidence" value="ECO:0007669"/>
    <property type="project" value="InterPro"/>
</dbReference>
<evidence type="ECO:0000259" key="1">
    <source>
        <dbReference type="PROSITE" id="PS50011"/>
    </source>
</evidence>
<dbReference type="Proteomes" id="UP000677228">
    <property type="component" value="Unassembled WGS sequence"/>
</dbReference>
<dbReference type="Pfam" id="PF07714">
    <property type="entry name" value="PK_Tyr_Ser-Thr"/>
    <property type="match status" value="1"/>
</dbReference>
<dbReference type="SUPFAM" id="SSF57850">
    <property type="entry name" value="RING/U-box"/>
    <property type="match status" value="1"/>
</dbReference>
<dbReference type="InterPro" id="IPR011009">
    <property type="entry name" value="Kinase-like_dom_sf"/>
</dbReference>
<dbReference type="PROSITE" id="PS50011">
    <property type="entry name" value="PROTEIN_KINASE_DOM"/>
    <property type="match status" value="1"/>
</dbReference>